<proteinExistence type="predicted"/>
<evidence type="ECO:0000313" key="5">
    <source>
        <dbReference type="Proteomes" id="UP001165667"/>
    </source>
</evidence>
<dbReference type="PANTHER" id="PTHR36919">
    <property type="entry name" value="BLR1215 PROTEIN"/>
    <property type="match status" value="1"/>
</dbReference>
<organism evidence="4 5">
    <name type="scientific">Lichenifustis flavocetrariae</name>
    <dbReference type="NCBI Taxonomy" id="2949735"/>
    <lineage>
        <taxon>Bacteria</taxon>
        <taxon>Pseudomonadati</taxon>
        <taxon>Pseudomonadota</taxon>
        <taxon>Alphaproteobacteria</taxon>
        <taxon>Hyphomicrobiales</taxon>
        <taxon>Lichenihabitantaceae</taxon>
        <taxon>Lichenifustis</taxon>
    </lineage>
</organism>
<evidence type="ECO:0000256" key="1">
    <source>
        <dbReference type="SAM" id="MobiDB-lite"/>
    </source>
</evidence>
<dbReference type="Gene3D" id="2.40.128.520">
    <property type="match status" value="1"/>
</dbReference>
<dbReference type="EMBL" id="JAMOIM010000004">
    <property type="protein sequence ID" value="MCW6507929.1"/>
    <property type="molecule type" value="Genomic_DNA"/>
</dbReference>
<evidence type="ECO:0000313" key="4">
    <source>
        <dbReference type="EMBL" id="MCW6507929.1"/>
    </source>
</evidence>
<dbReference type="RefSeq" id="WP_282584297.1">
    <property type="nucleotide sequence ID" value="NZ_JAMOIM010000004.1"/>
</dbReference>
<dbReference type="Pfam" id="PF09917">
    <property type="entry name" value="DUF2147"/>
    <property type="match status" value="1"/>
</dbReference>
<dbReference type="PANTHER" id="PTHR36919:SF2">
    <property type="entry name" value="BLL6627 PROTEIN"/>
    <property type="match status" value="1"/>
</dbReference>
<evidence type="ECO:0000259" key="3">
    <source>
        <dbReference type="Pfam" id="PF09917"/>
    </source>
</evidence>
<comment type="caution">
    <text evidence="4">The sequence shown here is derived from an EMBL/GenBank/DDBJ whole genome shotgun (WGS) entry which is preliminary data.</text>
</comment>
<protein>
    <submittedName>
        <fullName evidence="4">DUF2147 domain-containing protein</fullName>
    </submittedName>
</protein>
<dbReference type="InterPro" id="IPR019223">
    <property type="entry name" value="DUF2147"/>
</dbReference>
<evidence type="ECO:0000256" key="2">
    <source>
        <dbReference type="SAM" id="SignalP"/>
    </source>
</evidence>
<keyword evidence="5" id="KW-1185">Reference proteome</keyword>
<gene>
    <name evidence="4" type="ORF">M8523_07835</name>
</gene>
<accession>A0AA41YTL4</accession>
<feature type="chain" id="PRO_5041332222" evidence="2">
    <location>
        <begin position="26"/>
        <end position="188"/>
    </location>
</feature>
<reference evidence="4" key="1">
    <citation type="submission" date="2022-05" db="EMBL/GenBank/DDBJ databases">
        <authorList>
            <person name="Pankratov T."/>
        </authorList>
    </citation>
    <scope>NUCLEOTIDE SEQUENCE</scope>
    <source>
        <strain evidence="4">BP6-180914</strain>
    </source>
</reference>
<name>A0AA41YTL4_9HYPH</name>
<feature type="region of interest" description="Disordered" evidence="1">
    <location>
        <begin position="157"/>
        <end position="188"/>
    </location>
</feature>
<feature type="compositionally biased region" description="Basic and acidic residues" evidence="1">
    <location>
        <begin position="170"/>
        <end position="180"/>
    </location>
</feature>
<dbReference type="AlphaFoldDB" id="A0AA41YTL4"/>
<dbReference type="Proteomes" id="UP001165667">
    <property type="component" value="Unassembled WGS sequence"/>
</dbReference>
<sequence>MHHRALLFWLMSSVGLLVAPGLGHAAPASDPSGTWLTEDGRGRIRVEHCASKPDHICGYVVWMKEPNGPDGKLKKDQSNPDQTKQSRVLLGHQLILGLKENDEGHFKGQIYDADNGKKYDITMWRQAEDELRIKGCMLAILCGSQTWTPATDVLSGQLTAATGTPGGPRPDPEWAPEGKHPAAAKPTK</sequence>
<keyword evidence="2" id="KW-0732">Signal</keyword>
<feature type="domain" description="DUF2147" evidence="3">
    <location>
        <begin position="33"/>
        <end position="148"/>
    </location>
</feature>
<feature type="signal peptide" evidence="2">
    <location>
        <begin position="1"/>
        <end position="25"/>
    </location>
</feature>